<dbReference type="InterPro" id="IPR002397">
    <property type="entry name" value="Cyt_P450_B"/>
</dbReference>
<dbReference type="Gene3D" id="1.10.630.10">
    <property type="entry name" value="Cytochrome P450"/>
    <property type="match status" value="1"/>
</dbReference>
<keyword evidence="5 7" id="KW-0408">Iron</keyword>
<comment type="similarity">
    <text evidence="1 7">Belongs to the cytochrome P450 family.</text>
</comment>
<dbReference type="CDD" id="cd20625">
    <property type="entry name" value="CYP164-like"/>
    <property type="match status" value="1"/>
</dbReference>
<name>A0A8J3QZH6_9ACTN</name>
<dbReference type="GO" id="GO:0005506">
    <property type="term" value="F:iron ion binding"/>
    <property type="evidence" value="ECO:0007669"/>
    <property type="project" value="InterPro"/>
</dbReference>
<evidence type="ECO:0000313" key="9">
    <source>
        <dbReference type="Proteomes" id="UP000642748"/>
    </source>
</evidence>
<dbReference type="GO" id="GO:0020037">
    <property type="term" value="F:heme binding"/>
    <property type="evidence" value="ECO:0007669"/>
    <property type="project" value="InterPro"/>
</dbReference>
<dbReference type="Proteomes" id="UP000642748">
    <property type="component" value="Unassembled WGS sequence"/>
</dbReference>
<dbReference type="InterPro" id="IPR036396">
    <property type="entry name" value="Cyt_P450_sf"/>
</dbReference>
<keyword evidence="9" id="KW-1185">Reference proteome</keyword>
<organism evidence="8 9">
    <name type="scientific">Rugosimonospora africana</name>
    <dbReference type="NCBI Taxonomy" id="556532"/>
    <lineage>
        <taxon>Bacteria</taxon>
        <taxon>Bacillati</taxon>
        <taxon>Actinomycetota</taxon>
        <taxon>Actinomycetes</taxon>
        <taxon>Micromonosporales</taxon>
        <taxon>Micromonosporaceae</taxon>
        <taxon>Rugosimonospora</taxon>
    </lineage>
</organism>
<keyword evidence="2 7" id="KW-0349">Heme</keyword>
<evidence type="ECO:0000256" key="5">
    <source>
        <dbReference type="ARBA" id="ARBA00023004"/>
    </source>
</evidence>
<dbReference type="GO" id="GO:0017000">
    <property type="term" value="P:antibiotic biosynthetic process"/>
    <property type="evidence" value="ECO:0007669"/>
    <property type="project" value="UniProtKB-ARBA"/>
</dbReference>
<gene>
    <name evidence="8" type="ORF">Raf01_71990</name>
</gene>
<evidence type="ECO:0000256" key="4">
    <source>
        <dbReference type="ARBA" id="ARBA00023002"/>
    </source>
</evidence>
<dbReference type="InterPro" id="IPR017972">
    <property type="entry name" value="Cyt_P450_CS"/>
</dbReference>
<dbReference type="SUPFAM" id="SSF48264">
    <property type="entry name" value="Cytochrome P450"/>
    <property type="match status" value="1"/>
</dbReference>
<keyword evidence="6 7" id="KW-0503">Monooxygenase</keyword>
<keyword evidence="3 7" id="KW-0479">Metal-binding</keyword>
<evidence type="ECO:0000313" key="8">
    <source>
        <dbReference type="EMBL" id="GIH19027.1"/>
    </source>
</evidence>
<dbReference type="PANTHER" id="PTHR46696">
    <property type="entry name" value="P450, PUTATIVE (EUROFUNG)-RELATED"/>
    <property type="match status" value="1"/>
</dbReference>
<dbReference type="PANTHER" id="PTHR46696:SF1">
    <property type="entry name" value="CYTOCHROME P450 YJIB-RELATED"/>
    <property type="match status" value="1"/>
</dbReference>
<comment type="caution">
    <text evidence="8">The sequence shown here is derived from an EMBL/GenBank/DDBJ whole genome shotgun (WGS) entry which is preliminary data.</text>
</comment>
<accession>A0A8J3QZH6</accession>
<dbReference type="EMBL" id="BONZ01000075">
    <property type="protein sequence ID" value="GIH19027.1"/>
    <property type="molecule type" value="Genomic_DNA"/>
</dbReference>
<dbReference type="PRINTS" id="PR00359">
    <property type="entry name" value="BP450"/>
</dbReference>
<protein>
    <submittedName>
        <fullName evidence="8">Cytochrome P450</fullName>
    </submittedName>
</protein>
<dbReference type="Pfam" id="PF00067">
    <property type="entry name" value="p450"/>
    <property type="match status" value="2"/>
</dbReference>
<dbReference type="GO" id="GO:0016705">
    <property type="term" value="F:oxidoreductase activity, acting on paired donors, with incorporation or reduction of molecular oxygen"/>
    <property type="evidence" value="ECO:0007669"/>
    <property type="project" value="InterPro"/>
</dbReference>
<evidence type="ECO:0000256" key="1">
    <source>
        <dbReference type="ARBA" id="ARBA00010617"/>
    </source>
</evidence>
<evidence type="ECO:0000256" key="7">
    <source>
        <dbReference type="RuleBase" id="RU000461"/>
    </source>
</evidence>
<dbReference type="PROSITE" id="PS00086">
    <property type="entry name" value="CYTOCHROME_P450"/>
    <property type="match status" value="1"/>
</dbReference>
<dbReference type="AlphaFoldDB" id="A0A8J3QZH6"/>
<reference evidence="8" key="1">
    <citation type="submission" date="2021-01" db="EMBL/GenBank/DDBJ databases">
        <title>Whole genome shotgun sequence of Rugosimonospora africana NBRC 104875.</title>
        <authorList>
            <person name="Komaki H."/>
            <person name="Tamura T."/>
        </authorList>
    </citation>
    <scope>NUCLEOTIDE SEQUENCE</scope>
    <source>
        <strain evidence="8">NBRC 104875</strain>
    </source>
</reference>
<evidence type="ECO:0000256" key="6">
    <source>
        <dbReference type="ARBA" id="ARBA00023033"/>
    </source>
</evidence>
<dbReference type="RefSeq" id="WP_203922513.1">
    <property type="nucleotide sequence ID" value="NZ_BONZ01000075.1"/>
</dbReference>
<dbReference type="FunFam" id="1.10.630.10:FF:000018">
    <property type="entry name" value="Cytochrome P450 monooxygenase"/>
    <property type="match status" value="1"/>
</dbReference>
<dbReference type="PRINTS" id="PR00385">
    <property type="entry name" value="P450"/>
</dbReference>
<evidence type="ECO:0000256" key="2">
    <source>
        <dbReference type="ARBA" id="ARBA00022617"/>
    </source>
</evidence>
<keyword evidence="4 7" id="KW-0560">Oxidoreductase</keyword>
<sequence length="400" mass="42743">MTPAGRTDPFPLYAAAHELGPVSVLADDSFVVCGYAAVNQVLREPGFGLATTTPPDSGTGALRLMNRSILRANPPDHGRMRSLISKVFTPRRVADLQPASEAAVDDLLRQLSDAATGGTTDFMDRVAFPLPVTVIGELLGVPPGDRRRFRPLAADLTDALELSGDTSTSADAAARELAGYFAPLIGERRAAPGDDLVSALARDAGDGRLSDEELLANLILLLVAGFETTTNLLGNGLAILLNRPELTAAPRAGHIPIAGFIEEVLRYDSPVQAVNRRAHRDGLTVAGVSIPEGSDLIQLIGAANRDPARYNDPNRFDPTRTDIRPLSFGAGAHICVGNNLARLEAAVAFPKLLSRFPDLSAASDRIPIRRDRLVLRGYQTLPVQITPRLIAANQRRPRSD</sequence>
<proteinExistence type="inferred from homology"/>
<dbReference type="InterPro" id="IPR001128">
    <property type="entry name" value="Cyt_P450"/>
</dbReference>
<evidence type="ECO:0000256" key="3">
    <source>
        <dbReference type="ARBA" id="ARBA00022723"/>
    </source>
</evidence>
<dbReference type="GO" id="GO:0004497">
    <property type="term" value="F:monooxygenase activity"/>
    <property type="evidence" value="ECO:0007669"/>
    <property type="project" value="UniProtKB-KW"/>
</dbReference>